<dbReference type="InterPro" id="IPR013815">
    <property type="entry name" value="ATP_grasp_subdomain_1"/>
</dbReference>
<reference evidence="6 7" key="1">
    <citation type="submission" date="2014-03" db="EMBL/GenBank/DDBJ databases">
        <title>Genomics of Bifidobacteria.</title>
        <authorList>
            <person name="Ventura M."/>
            <person name="Milani C."/>
            <person name="Lugli G.A."/>
        </authorList>
    </citation>
    <scope>NUCLEOTIDE SEQUENCE [LARGE SCALE GENOMIC DNA]</scope>
    <source>
        <strain evidence="6 7">LMG 11341</strain>
    </source>
</reference>
<name>A0A087BF35_9BIFI</name>
<evidence type="ECO:0000256" key="2">
    <source>
        <dbReference type="ARBA" id="ARBA00022741"/>
    </source>
</evidence>
<dbReference type="EMBL" id="JGZC01000008">
    <property type="protein sequence ID" value="KFI69635.1"/>
    <property type="molecule type" value="Genomic_DNA"/>
</dbReference>
<evidence type="ECO:0000259" key="5">
    <source>
        <dbReference type="PROSITE" id="PS50975"/>
    </source>
</evidence>
<dbReference type="InterPro" id="IPR005479">
    <property type="entry name" value="CPAse_ATP-bd"/>
</dbReference>
<dbReference type="GO" id="GO:0016874">
    <property type="term" value="F:ligase activity"/>
    <property type="evidence" value="ECO:0007669"/>
    <property type="project" value="UniProtKB-KW"/>
</dbReference>
<dbReference type="PROSITE" id="PS00018">
    <property type="entry name" value="EF_HAND_1"/>
    <property type="match status" value="1"/>
</dbReference>
<evidence type="ECO:0000256" key="1">
    <source>
        <dbReference type="ARBA" id="ARBA00022598"/>
    </source>
</evidence>
<evidence type="ECO:0000313" key="7">
    <source>
        <dbReference type="Proteomes" id="UP000029060"/>
    </source>
</evidence>
<keyword evidence="1" id="KW-0436">Ligase</keyword>
<dbReference type="Proteomes" id="UP000029060">
    <property type="component" value="Unassembled WGS sequence"/>
</dbReference>
<dbReference type="Gene3D" id="3.30.1490.20">
    <property type="entry name" value="ATP-grasp fold, A domain"/>
    <property type="match status" value="1"/>
</dbReference>
<dbReference type="Gene3D" id="3.40.50.20">
    <property type="match status" value="1"/>
</dbReference>
<dbReference type="GO" id="GO:0005524">
    <property type="term" value="F:ATP binding"/>
    <property type="evidence" value="ECO:0007669"/>
    <property type="project" value="UniProtKB-UniRule"/>
</dbReference>
<dbReference type="eggNOG" id="COG0027">
    <property type="taxonomic scope" value="Bacteria"/>
</dbReference>
<dbReference type="RefSeq" id="WP_033523312.1">
    <property type="nucleotide sequence ID" value="NZ_JGZC01000008.1"/>
</dbReference>
<sequence length="436" mass="48255">MKKLLFIGVSAATAQAVRYAHEIGAYTIVTDYLPIDESPVKKLADEAWRIDIFDIDTLEKNIREEGVTGVFAAANDNCLNTARVLAERCGMPFYASPDAWRAGRDKVFFKEKCRSAGVPVPALYPYAEGDVLPDEAFPVIVKPTDGVANRGVRVCFDNDELTYAYVAAKDVSEKGEVLVEQYLTGPMKQLVYLLRDGEPVFQFGFELVVLDRDEDGKIGFSDVDIFDVSTAESRKRGGSAQTGKMPIIIVKPNLEKELHVDHEAIRRMAESLHATDGVMGLQGIVHDGEFRIFEMNYRLDGCMCWKVAANVGGLDQVKVMVNHALGIPTSAEEWERSMDPDQVACMYGQNIGNGIIASIEGLDAIERMEGISLLFTHHHIGDALHFESNTMDNLQLGFAVYAHTPAELLDKLERIQALSSVKDTEGHEMLIPRPLV</sequence>
<keyword evidence="7" id="KW-1185">Reference proteome</keyword>
<evidence type="ECO:0000256" key="4">
    <source>
        <dbReference type="PROSITE-ProRule" id="PRU00409"/>
    </source>
</evidence>
<dbReference type="STRING" id="78345.BMERY_1724"/>
<dbReference type="PROSITE" id="PS50975">
    <property type="entry name" value="ATP_GRASP"/>
    <property type="match status" value="1"/>
</dbReference>
<feature type="domain" description="ATP-grasp" evidence="5">
    <location>
        <begin position="110"/>
        <end position="325"/>
    </location>
</feature>
<keyword evidence="3 4" id="KW-0067">ATP-binding</keyword>
<dbReference type="InterPro" id="IPR018247">
    <property type="entry name" value="EF_Hand_1_Ca_BS"/>
</dbReference>
<dbReference type="PANTHER" id="PTHR43585:SF2">
    <property type="entry name" value="ATP-GRASP ENZYME FSQD"/>
    <property type="match status" value="1"/>
</dbReference>
<dbReference type="InterPro" id="IPR011761">
    <property type="entry name" value="ATP-grasp"/>
</dbReference>
<evidence type="ECO:0000256" key="3">
    <source>
        <dbReference type="ARBA" id="ARBA00022840"/>
    </source>
</evidence>
<dbReference type="Pfam" id="PF02786">
    <property type="entry name" value="CPSase_L_D2"/>
    <property type="match status" value="1"/>
</dbReference>
<proteinExistence type="predicted"/>
<accession>A0A087BF35</accession>
<keyword evidence="2 4" id="KW-0547">Nucleotide-binding</keyword>
<dbReference type="InterPro" id="IPR052032">
    <property type="entry name" value="ATP-dep_AA_Ligase"/>
</dbReference>
<protein>
    <submittedName>
        <fullName evidence="6">ATP-grasp domain protein</fullName>
    </submittedName>
</protein>
<dbReference type="GO" id="GO:0046872">
    <property type="term" value="F:metal ion binding"/>
    <property type="evidence" value="ECO:0007669"/>
    <property type="project" value="InterPro"/>
</dbReference>
<evidence type="ECO:0000313" key="6">
    <source>
        <dbReference type="EMBL" id="KFI69635.1"/>
    </source>
</evidence>
<comment type="caution">
    <text evidence="6">The sequence shown here is derived from an EMBL/GenBank/DDBJ whole genome shotgun (WGS) entry which is preliminary data.</text>
</comment>
<dbReference type="Gene3D" id="3.30.470.20">
    <property type="entry name" value="ATP-grasp fold, B domain"/>
    <property type="match status" value="1"/>
</dbReference>
<gene>
    <name evidence="6" type="ORF">BMERY_1724</name>
</gene>
<dbReference type="SUPFAM" id="SSF56059">
    <property type="entry name" value="Glutathione synthetase ATP-binding domain-like"/>
    <property type="match status" value="1"/>
</dbReference>
<dbReference type="PANTHER" id="PTHR43585">
    <property type="entry name" value="FUMIPYRROLE BIOSYNTHESIS PROTEIN C"/>
    <property type="match status" value="1"/>
</dbReference>
<dbReference type="AlphaFoldDB" id="A0A087BF35"/>
<dbReference type="OrthoDB" id="4528317at2"/>
<organism evidence="6 7">
    <name type="scientific">Bifidobacterium merycicum</name>
    <dbReference type="NCBI Taxonomy" id="78345"/>
    <lineage>
        <taxon>Bacteria</taxon>
        <taxon>Bacillati</taxon>
        <taxon>Actinomycetota</taxon>
        <taxon>Actinomycetes</taxon>
        <taxon>Bifidobacteriales</taxon>
        <taxon>Bifidobacteriaceae</taxon>
        <taxon>Bifidobacterium</taxon>
    </lineage>
</organism>